<keyword evidence="1" id="KW-0812">Transmembrane</keyword>
<dbReference type="EMBL" id="CP006850">
    <property type="protein sequence ID" value="AHH15445.1"/>
    <property type="molecule type" value="Genomic_DNA"/>
</dbReference>
<dbReference type="PATRIC" id="fig|1415166.3.peg.647"/>
<keyword evidence="1" id="KW-1133">Transmembrane helix</keyword>
<feature type="transmembrane region" description="Helical" evidence="1">
    <location>
        <begin position="158"/>
        <end position="180"/>
    </location>
</feature>
<evidence type="ECO:0000256" key="1">
    <source>
        <dbReference type="SAM" id="Phobius"/>
    </source>
</evidence>
<dbReference type="KEGG" id="nno:NONO_c06330"/>
<dbReference type="HOGENOM" id="CLU_089329_0_0_11"/>
<gene>
    <name evidence="2" type="ORF">NONO_c06330</name>
</gene>
<reference evidence="2 3" key="1">
    <citation type="journal article" date="2014" name="Appl. Environ. Microbiol.">
        <title>Insights into the Microbial Degradation of Rubber and Gutta-Percha by Analysis of the Complete Genome of Nocardia nova SH22a.</title>
        <authorList>
            <person name="Luo Q."/>
            <person name="Hiessl S."/>
            <person name="Poehlein A."/>
            <person name="Daniel R."/>
            <person name="Steinbuchel A."/>
        </authorList>
    </citation>
    <scope>NUCLEOTIDE SEQUENCE [LARGE SCALE GENOMIC DNA]</scope>
    <source>
        <strain evidence="2">SH22a</strain>
    </source>
</reference>
<proteinExistence type="predicted"/>
<feature type="transmembrane region" description="Helical" evidence="1">
    <location>
        <begin position="68"/>
        <end position="87"/>
    </location>
</feature>
<feature type="transmembrane region" description="Helical" evidence="1">
    <location>
        <begin position="239"/>
        <end position="260"/>
    </location>
</feature>
<keyword evidence="1" id="KW-0472">Membrane</keyword>
<sequence>MTSILTELRRGIAAEWTRTGGRSFLWLVAVPLTFGLPLLITFGIATVAERFATIPGQLQVTSVSTANAVYWVITFAASIMMVTAAFAHAAQWRGNTRDLNAFLLPRSWTAALARWVYYGAVAAAATVILLVVILSALPHWFPHVYGGVALTDAAGLRFLWTVPVYAFLACGMGVAVGSAVRNPSAAVAVLLFWVYVAENSISLLPQGYSLQAYAPFLNAVAGTGQELAFLPRFGANGSLLYFLLVTLALFASAVVPGALLRMWRASR</sequence>
<protein>
    <submittedName>
        <fullName evidence="2">Putative ABC transporter, permease</fullName>
    </submittedName>
</protein>
<dbReference type="Proteomes" id="UP000019150">
    <property type="component" value="Chromosome"/>
</dbReference>
<dbReference type="AlphaFoldDB" id="W5T807"/>
<organism evidence="2 3">
    <name type="scientific">Nocardia nova SH22a</name>
    <dbReference type="NCBI Taxonomy" id="1415166"/>
    <lineage>
        <taxon>Bacteria</taxon>
        <taxon>Bacillati</taxon>
        <taxon>Actinomycetota</taxon>
        <taxon>Actinomycetes</taxon>
        <taxon>Mycobacteriales</taxon>
        <taxon>Nocardiaceae</taxon>
        <taxon>Nocardia</taxon>
    </lineage>
</organism>
<feature type="transmembrane region" description="Helical" evidence="1">
    <location>
        <begin position="24"/>
        <end position="48"/>
    </location>
</feature>
<dbReference type="STRING" id="1415166.NONO_c06330"/>
<feature type="transmembrane region" description="Helical" evidence="1">
    <location>
        <begin position="115"/>
        <end position="138"/>
    </location>
</feature>
<dbReference type="OrthoDB" id="4411497at2"/>
<evidence type="ECO:0000313" key="2">
    <source>
        <dbReference type="EMBL" id="AHH15445.1"/>
    </source>
</evidence>
<accession>W5T807</accession>
<name>W5T807_9NOCA</name>
<dbReference type="eggNOG" id="ENOG5031CSA">
    <property type="taxonomic scope" value="Bacteria"/>
</dbReference>
<feature type="transmembrane region" description="Helical" evidence="1">
    <location>
        <begin position="187"/>
        <end position="208"/>
    </location>
</feature>
<keyword evidence="3" id="KW-1185">Reference proteome</keyword>
<evidence type="ECO:0000313" key="3">
    <source>
        <dbReference type="Proteomes" id="UP000019150"/>
    </source>
</evidence>
<dbReference type="RefSeq" id="WP_025346974.1">
    <property type="nucleotide sequence ID" value="NZ_CP006850.1"/>
</dbReference>